<reference evidence="3" key="1">
    <citation type="journal article" date="2019" name="Int. J. Syst. Evol. Microbiol.">
        <title>The Global Catalogue of Microorganisms (GCM) 10K type strain sequencing project: providing services to taxonomists for standard genome sequencing and annotation.</title>
        <authorList>
            <consortium name="The Broad Institute Genomics Platform"/>
            <consortium name="The Broad Institute Genome Sequencing Center for Infectious Disease"/>
            <person name="Wu L."/>
            <person name="Ma J."/>
        </authorList>
    </citation>
    <scope>NUCLEOTIDE SEQUENCE [LARGE SCALE GENOMIC DNA]</scope>
    <source>
        <strain evidence="3">KCTC 12848</strain>
    </source>
</reference>
<proteinExistence type="predicted"/>
<gene>
    <name evidence="2" type="ORF">ACFSKX_12685</name>
</gene>
<feature type="domain" description="DUF7931" evidence="1">
    <location>
        <begin position="15"/>
        <end position="161"/>
    </location>
</feature>
<organism evidence="2 3">
    <name type="scientific">Microbulbifer halophilus</name>
    <dbReference type="NCBI Taxonomy" id="453963"/>
    <lineage>
        <taxon>Bacteria</taxon>
        <taxon>Pseudomonadati</taxon>
        <taxon>Pseudomonadota</taxon>
        <taxon>Gammaproteobacteria</taxon>
        <taxon>Cellvibrionales</taxon>
        <taxon>Microbulbiferaceae</taxon>
        <taxon>Microbulbifer</taxon>
    </lineage>
</organism>
<name>A0ABW5ECF2_9GAMM</name>
<dbReference type="EMBL" id="JBHUJD010000015">
    <property type="protein sequence ID" value="MFD2311273.1"/>
    <property type="molecule type" value="Genomic_DNA"/>
</dbReference>
<sequence length="163" mass="19127">MAEHSSDSRSLNDLEGFRSTFIELAEESRRELFIFSESLAHPLYHHRAVAEALSAFARSSRFAVVRILVRDTEPMLRRFHRLRELTQRLSSRIELRRIQATVDTPDWEFAIADGRRVLFCDDRQQWRGVYRPDDPARAAKLGDTFRQDWSLATADPNLRRLQL</sequence>
<evidence type="ECO:0000313" key="2">
    <source>
        <dbReference type="EMBL" id="MFD2311273.1"/>
    </source>
</evidence>
<accession>A0ABW5ECF2</accession>
<comment type="caution">
    <text evidence="2">The sequence shown here is derived from an EMBL/GenBank/DDBJ whole genome shotgun (WGS) entry which is preliminary data.</text>
</comment>
<dbReference type="RefSeq" id="WP_377535550.1">
    <property type="nucleotide sequence ID" value="NZ_JBHSIG010000001.1"/>
</dbReference>
<protein>
    <recommendedName>
        <fullName evidence="1">DUF7931 domain-containing protein</fullName>
    </recommendedName>
</protein>
<dbReference type="InterPro" id="IPR057691">
    <property type="entry name" value="DUF7931"/>
</dbReference>
<evidence type="ECO:0000313" key="3">
    <source>
        <dbReference type="Proteomes" id="UP001597425"/>
    </source>
</evidence>
<dbReference type="Pfam" id="PF25559">
    <property type="entry name" value="DUF7931"/>
    <property type="match status" value="1"/>
</dbReference>
<keyword evidence="3" id="KW-1185">Reference proteome</keyword>
<dbReference type="Proteomes" id="UP001597425">
    <property type="component" value="Unassembled WGS sequence"/>
</dbReference>
<evidence type="ECO:0000259" key="1">
    <source>
        <dbReference type="Pfam" id="PF25559"/>
    </source>
</evidence>